<comment type="caution">
    <text evidence="2">The sequence shown here is derived from an EMBL/GenBank/DDBJ whole genome shotgun (WGS) entry which is preliminary data.</text>
</comment>
<gene>
    <name evidence="2" type="ORF">PIB30_068253</name>
</gene>
<feature type="compositionally biased region" description="Acidic residues" evidence="1">
    <location>
        <begin position="81"/>
        <end position="92"/>
    </location>
</feature>
<evidence type="ECO:0000313" key="2">
    <source>
        <dbReference type="EMBL" id="MED6174351.1"/>
    </source>
</evidence>
<proteinExistence type="predicted"/>
<reference evidence="2 3" key="1">
    <citation type="journal article" date="2023" name="Plants (Basel)">
        <title>Bridging the Gap: Combining Genomics and Transcriptomics Approaches to Understand Stylosanthes scabra, an Orphan Legume from the Brazilian Caatinga.</title>
        <authorList>
            <person name="Ferreira-Neto J.R.C."/>
            <person name="da Silva M.D."/>
            <person name="Binneck E."/>
            <person name="de Melo N.F."/>
            <person name="da Silva R.H."/>
            <person name="de Melo A.L.T.M."/>
            <person name="Pandolfi V."/>
            <person name="Bustamante F.O."/>
            <person name="Brasileiro-Vidal A.C."/>
            <person name="Benko-Iseppon A.M."/>
        </authorList>
    </citation>
    <scope>NUCLEOTIDE SEQUENCE [LARGE SCALE GENOMIC DNA]</scope>
    <source>
        <tissue evidence="2">Leaves</tissue>
    </source>
</reference>
<organism evidence="2 3">
    <name type="scientific">Stylosanthes scabra</name>
    <dbReference type="NCBI Taxonomy" id="79078"/>
    <lineage>
        <taxon>Eukaryota</taxon>
        <taxon>Viridiplantae</taxon>
        <taxon>Streptophyta</taxon>
        <taxon>Embryophyta</taxon>
        <taxon>Tracheophyta</taxon>
        <taxon>Spermatophyta</taxon>
        <taxon>Magnoliopsida</taxon>
        <taxon>eudicotyledons</taxon>
        <taxon>Gunneridae</taxon>
        <taxon>Pentapetalae</taxon>
        <taxon>rosids</taxon>
        <taxon>fabids</taxon>
        <taxon>Fabales</taxon>
        <taxon>Fabaceae</taxon>
        <taxon>Papilionoideae</taxon>
        <taxon>50 kb inversion clade</taxon>
        <taxon>dalbergioids sensu lato</taxon>
        <taxon>Dalbergieae</taxon>
        <taxon>Pterocarpus clade</taxon>
        <taxon>Stylosanthes</taxon>
    </lineage>
</organism>
<keyword evidence="3" id="KW-1185">Reference proteome</keyword>
<name>A0ABU6VMA1_9FABA</name>
<protein>
    <submittedName>
        <fullName evidence="2">Uncharacterized protein</fullName>
    </submittedName>
</protein>
<dbReference type="EMBL" id="JASCZI010151763">
    <property type="protein sequence ID" value="MED6174351.1"/>
    <property type="molecule type" value="Genomic_DNA"/>
</dbReference>
<dbReference type="Proteomes" id="UP001341840">
    <property type="component" value="Unassembled WGS sequence"/>
</dbReference>
<feature type="compositionally biased region" description="Acidic residues" evidence="1">
    <location>
        <begin position="110"/>
        <end position="122"/>
    </location>
</feature>
<accession>A0ABU6VMA1</accession>
<evidence type="ECO:0000313" key="3">
    <source>
        <dbReference type="Proteomes" id="UP001341840"/>
    </source>
</evidence>
<evidence type="ECO:0000256" key="1">
    <source>
        <dbReference type="SAM" id="MobiDB-lite"/>
    </source>
</evidence>
<feature type="compositionally biased region" description="Polar residues" evidence="1">
    <location>
        <begin position="61"/>
        <end position="73"/>
    </location>
</feature>
<feature type="region of interest" description="Disordered" evidence="1">
    <location>
        <begin position="49"/>
        <end position="122"/>
    </location>
</feature>
<sequence length="122" mass="12498">MKRGMVGKTMYEEEEDEAPITIAIAAAAANAVVGIAATPNDAVAAGGCTDTESADIPPIITTGTTFDVPTETQNDGRSEPDPSDMFDDEAASDEGSPKKLSKSSAKDGDGGDNDEDDKNPSC</sequence>